<name>A0ABN5C2G5_9GAMM</name>
<dbReference type="EMBL" id="CP011030">
    <property type="protein sequence ID" value="ATC91287.1"/>
    <property type="molecule type" value="Genomic_DNA"/>
</dbReference>
<gene>
    <name evidence="1" type="ORF">PISS_a2477</name>
</gene>
<keyword evidence="2" id="KW-1185">Reference proteome</keyword>
<proteinExistence type="predicted"/>
<evidence type="ECO:0000313" key="1">
    <source>
        <dbReference type="EMBL" id="ATC91287.1"/>
    </source>
</evidence>
<protein>
    <submittedName>
        <fullName evidence="1">Uncharacterized protein</fullName>
    </submittedName>
</protein>
<sequence>MLVFINANQFNWLAFFYWLTFRKDHSSRLITDYLPLAIII</sequence>
<dbReference type="Proteomes" id="UP000217258">
    <property type="component" value="Chromosome I"/>
</dbReference>
<organism evidence="1 2">
    <name type="scientific">Pseudoalteromonas issachenkonii</name>
    <dbReference type="NCBI Taxonomy" id="152297"/>
    <lineage>
        <taxon>Bacteria</taxon>
        <taxon>Pseudomonadati</taxon>
        <taxon>Pseudomonadota</taxon>
        <taxon>Gammaproteobacteria</taxon>
        <taxon>Alteromonadales</taxon>
        <taxon>Pseudoalteromonadaceae</taxon>
        <taxon>Pseudoalteromonas</taxon>
    </lineage>
</organism>
<evidence type="ECO:0000313" key="2">
    <source>
        <dbReference type="Proteomes" id="UP000217258"/>
    </source>
</evidence>
<accession>A0ABN5C2G5</accession>
<reference evidence="1 2" key="1">
    <citation type="submission" date="2015-06" db="EMBL/GenBank/DDBJ databases">
        <authorList>
            <person name="Xie B.-B."/>
            <person name="Rong J.-C."/>
            <person name="Qin Q.-L."/>
            <person name="Zhang Y.-Z."/>
        </authorList>
    </citation>
    <scope>NUCLEOTIDE SEQUENCE [LARGE SCALE GENOMIC DNA]</scope>
    <source>
        <strain evidence="1 2">KMM 3549</strain>
    </source>
</reference>